<accession>A0A4D7K1V0</accession>
<dbReference type="KEGG" id="fpf:DCC35_00900"/>
<protein>
    <submittedName>
        <fullName evidence="2">Uncharacterized protein</fullName>
    </submittedName>
</protein>
<dbReference type="Proteomes" id="UP000298616">
    <property type="component" value="Chromosome"/>
</dbReference>
<evidence type="ECO:0000256" key="1">
    <source>
        <dbReference type="SAM" id="Phobius"/>
    </source>
</evidence>
<feature type="transmembrane region" description="Helical" evidence="1">
    <location>
        <begin position="37"/>
        <end position="58"/>
    </location>
</feature>
<dbReference type="EMBL" id="CP028923">
    <property type="protein sequence ID" value="QCK13408.1"/>
    <property type="molecule type" value="Genomic_DNA"/>
</dbReference>
<organism evidence="2 3">
    <name type="scientific">Mangrovivirga cuniculi</name>
    <dbReference type="NCBI Taxonomy" id="2715131"/>
    <lineage>
        <taxon>Bacteria</taxon>
        <taxon>Pseudomonadati</taxon>
        <taxon>Bacteroidota</taxon>
        <taxon>Cytophagia</taxon>
        <taxon>Cytophagales</taxon>
        <taxon>Mangrovivirgaceae</taxon>
        <taxon>Mangrovivirga</taxon>
    </lineage>
</organism>
<evidence type="ECO:0000313" key="3">
    <source>
        <dbReference type="Proteomes" id="UP000298616"/>
    </source>
</evidence>
<sequence length="237" mass="28017">MNYILIFVIAWGAFRLINKIVRLIYGQTDKKIYFSLNLAYLELIFYTSFFFFLVWKFTIQFREIPWSFSVPIILLIVLILWYVHRIALMGVLFRYHFNFKLGEGIKTTHLDGKLVGMYLLFVIIETNQGDRVKISYDQILSNYIYKKQSAEYKNRNLVKLFVEADSFQTLQNRISEIKDYTLSLPYILTKHNPTITIVDEKEGIYELELVVHTINDRAAKILEAALEDKFNLPSVKQ</sequence>
<proteinExistence type="predicted"/>
<feature type="transmembrane region" description="Helical" evidence="1">
    <location>
        <begin position="64"/>
        <end position="83"/>
    </location>
</feature>
<dbReference type="AlphaFoldDB" id="A0A4D7K1V0"/>
<name>A0A4D7K1V0_9BACT</name>
<gene>
    <name evidence="2" type="ORF">DCC35_00900</name>
</gene>
<keyword evidence="1" id="KW-0812">Transmembrane</keyword>
<evidence type="ECO:0000313" key="2">
    <source>
        <dbReference type="EMBL" id="QCK13408.1"/>
    </source>
</evidence>
<keyword evidence="1" id="KW-0472">Membrane</keyword>
<feature type="transmembrane region" description="Helical" evidence="1">
    <location>
        <begin position="6"/>
        <end position="25"/>
    </location>
</feature>
<keyword evidence="1" id="KW-1133">Transmembrane helix</keyword>
<keyword evidence="3" id="KW-1185">Reference proteome</keyword>
<reference evidence="2 3" key="1">
    <citation type="submission" date="2018-04" db="EMBL/GenBank/DDBJ databases">
        <title>Complete genome uncultured novel isolate.</title>
        <authorList>
            <person name="Merlino G."/>
        </authorList>
    </citation>
    <scope>NUCLEOTIDE SEQUENCE [LARGE SCALE GENOMIC DNA]</scope>
    <source>
        <strain evidence="3">R1DC9</strain>
    </source>
</reference>